<organism evidence="2 3">
    <name type="scientific">Fusarium redolens</name>
    <dbReference type="NCBI Taxonomy" id="48865"/>
    <lineage>
        <taxon>Eukaryota</taxon>
        <taxon>Fungi</taxon>
        <taxon>Dikarya</taxon>
        <taxon>Ascomycota</taxon>
        <taxon>Pezizomycotina</taxon>
        <taxon>Sordariomycetes</taxon>
        <taxon>Hypocreomycetidae</taxon>
        <taxon>Hypocreales</taxon>
        <taxon>Nectriaceae</taxon>
        <taxon>Fusarium</taxon>
        <taxon>Fusarium redolens species complex</taxon>
    </lineage>
</organism>
<evidence type="ECO:0000313" key="2">
    <source>
        <dbReference type="EMBL" id="KAH7244373.1"/>
    </source>
</evidence>
<dbReference type="AlphaFoldDB" id="A0A9P9GTE4"/>
<dbReference type="OrthoDB" id="5048457at2759"/>
<comment type="caution">
    <text evidence="2">The sequence shown here is derived from an EMBL/GenBank/DDBJ whole genome shotgun (WGS) entry which is preliminary data.</text>
</comment>
<gene>
    <name evidence="2" type="ORF">BKA55DRAFT_83879</name>
</gene>
<dbReference type="Gene3D" id="2.60.120.650">
    <property type="entry name" value="Cupin"/>
    <property type="match status" value="1"/>
</dbReference>
<dbReference type="Proteomes" id="UP000720189">
    <property type="component" value="Unassembled WGS sequence"/>
</dbReference>
<dbReference type="Pfam" id="PF02373">
    <property type="entry name" value="JmjC"/>
    <property type="match status" value="1"/>
</dbReference>
<dbReference type="InterPro" id="IPR003347">
    <property type="entry name" value="JmjC_dom"/>
</dbReference>
<feature type="domain" description="JmjC" evidence="1">
    <location>
        <begin position="21"/>
        <end position="80"/>
    </location>
</feature>
<keyword evidence="3" id="KW-1185">Reference proteome</keyword>
<proteinExistence type="predicted"/>
<sequence length="100" mass="11231">MFPNPTIETISSSEMMSRLKTHCGIPGSNNATLQILTDHLDKEGIRYTIHVRRRGDFIVTQPHEYHMVVSPTPSTAFSMNYNFDYGEQAGNNPGLRACSE</sequence>
<protein>
    <recommendedName>
        <fullName evidence="1">JmjC domain-containing protein</fullName>
    </recommendedName>
</protein>
<dbReference type="GeneID" id="70231604"/>
<evidence type="ECO:0000313" key="3">
    <source>
        <dbReference type="Proteomes" id="UP000720189"/>
    </source>
</evidence>
<dbReference type="RefSeq" id="XP_046047596.1">
    <property type="nucleotide sequence ID" value="XM_046201650.1"/>
</dbReference>
<accession>A0A9P9GTE4</accession>
<evidence type="ECO:0000259" key="1">
    <source>
        <dbReference type="Pfam" id="PF02373"/>
    </source>
</evidence>
<dbReference type="EMBL" id="JAGMUX010000011">
    <property type="protein sequence ID" value="KAH7244373.1"/>
    <property type="molecule type" value="Genomic_DNA"/>
</dbReference>
<name>A0A9P9GTE4_FUSRE</name>
<reference evidence="2" key="1">
    <citation type="journal article" date="2021" name="Nat. Commun.">
        <title>Genetic determinants of endophytism in the Arabidopsis root mycobiome.</title>
        <authorList>
            <person name="Mesny F."/>
            <person name="Miyauchi S."/>
            <person name="Thiergart T."/>
            <person name="Pickel B."/>
            <person name="Atanasova L."/>
            <person name="Karlsson M."/>
            <person name="Huettel B."/>
            <person name="Barry K.W."/>
            <person name="Haridas S."/>
            <person name="Chen C."/>
            <person name="Bauer D."/>
            <person name="Andreopoulos W."/>
            <person name="Pangilinan J."/>
            <person name="LaButti K."/>
            <person name="Riley R."/>
            <person name="Lipzen A."/>
            <person name="Clum A."/>
            <person name="Drula E."/>
            <person name="Henrissat B."/>
            <person name="Kohler A."/>
            <person name="Grigoriev I.V."/>
            <person name="Martin F.M."/>
            <person name="Hacquard S."/>
        </authorList>
    </citation>
    <scope>NUCLEOTIDE SEQUENCE</scope>
    <source>
        <strain evidence="2">MPI-CAGE-AT-0023</strain>
    </source>
</reference>